<dbReference type="SUPFAM" id="SSF81624">
    <property type="entry name" value="N-terminal domain of MutM-like DNA repair proteins"/>
    <property type="match status" value="1"/>
</dbReference>
<feature type="binding site" evidence="15">
    <location>
        <position position="106"/>
    </location>
    <ligand>
        <name>DNA</name>
        <dbReference type="ChEBI" id="CHEBI:16991"/>
    </ligand>
</feature>
<comment type="caution">
    <text evidence="18">The sequence shown here is derived from an EMBL/GenBank/DDBJ whole genome shotgun (WGS) entry which is preliminary data.</text>
</comment>
<name>A0A4R5U269_9MICC</name>
<feature type="active site" description="Schiff-base intermediate with DNA" evidence="15">
    <location>
        <position position="2"/>
    </location>
</feature>
<comment type="similarity">
    <text evidence="2 15">Belongs to the FPG family.</text>
</comment>
<keyword evidence="8 15" id="KW-0862">Zinc</keyword>
<keyword evidence="13 15" id="KW-0326">Glycosidase</keyword>
<feature type="active site" description="Proton donor" evidence="15">
    <location>
        <position position="3"/>
    </location>
</feature>
<dbReference type="InterPro" id="IPR015886">
    <property type="entry name" value="H2TH_FPG"/>
</dbReference>
<gene>
    <name evidence="15 18" type="primary">mutM</name>
    <name evidence="15" type="synonym">fpg</name>
    <name evidence="18" type="ORF">E2F48_01045</name>
</gene>
<dbReference type="SUPFAM" id="SSF57716">
    <property type="entry name" value="Glucocorticoid receptor-like (DNA-binding domain)"/>
    <property type="match status" value="1"/>
</dbReference>
<dbReference type="Pfam" id="PF06831">
    <property type="entry name" value="H2TH"/>
    <property type="match status" value="1"/>
</dbReference>
<dbReference type="InterPro" id="IPR020629">
    <property type="entry name" value="FPG_Glyclase"/>
</dbReference>
<keyword evidence="5 15" id="KW-0227">DNA damage</keyword>
<dbReference type="NCBIfam" id="TIGR00577">
    <property type="entry name" value="fpg"/>
    <property type="match status" value="1"/>
</dbReference>
<evidence type="ECO:0000256" key="8">
    <source>
        <dbReference type="ARBA" id="ARBA00022833"/>
    </source>
</evidence>
<feature type="binding site" evidence="15">
    <location>
        <position position="191"/>
    </location>
    <ligand>
        <name>DNA</name>
        <dbReference type="ChEBI" id="CHEBI:16991"/>
    </ligand>
</feature>
<dbReference type="FunFam" id="1.10.8.50:FF:000003">
    <property type="entry name" value="Formamidopyrimidine-DNA glycosylase"/>
    <property type="match status" value="1"/>
</dbReference>
<organism evidence="18 19">
    <name type="scientific">Arthrobacter crusticola</name>
    <dbReference type="NCBI Taxonomy" id="2547960"/>
    <lineage>
        <taxon>Bacteria</taxon>
        <taxon>Bacillati</taxon>
        <taxon>Actinomycetota</taxon>
        <taxon>Actinomycetes</taxon>
        <taxon>Micrococcales</taxon>
        <taxon>Micrococcaceae</taxon>
        <taxon>Arthrobacter</taxon>
    </lineage>
</organism>
<evidence type="ECO:0000259" key="17">
    <source>
        <dbReference type="PROSITE" id="PS51068"/>
    </source>
</evidence>
<evidence type="ECO:0000256" key="5">
    <source>
        <dbReference type="ARBA" id="ARBA00022763"/>
    </source>
</evidence>
<dbReference type="AlphaFoldDB" id="A0A4R5U269"/>
<dbReference type="Gene3D" id="3.20.190.10">
    <property type="entry name" value="MutM-like, N-terminal"/>
    <property type="match status" value="1"/>
</dbReference>
<evidence type="ECO:0000256" key="2">
    <source>
        <dbReference type="ARBA" id="ARBA00009409"/>
    </source>
</evidence>
<evidence type="ECO:0000256" key="6">
    <source>
        <dbReference type="ARBA" id="ARBA00022771"/>
    </source>
</evidence>
<evidence type="ECO:0000256" key="7">
    <source>
        <dbReference type="ARBA" id="ARBA00022801"/>
    </source>
</evidence>
<keyword evidence="10 15" id="KW-0234">DNA repair</keyword>
<evidence type="ECO:0000256" key="9">
    <source>
        <dbReference type="ARBA" id="ARBA00023125"/>
    </source>
</evidence>
<feature type="active site" description="Proton donor; for delta-elimination activity" evidence="15">
    <location>
        <position position="306"/>
    </location>
</feature>
<dbReference type="InterPro" id="IPR035937">
    <property type="entry name" value="FPG_N"/>
</dbReference>
<keyword evidence="19" id="KW-1185">Reference proteome</keyword>
<evidence type="ECO:0000313" key="18">
    <source>
        <dbReference type="EMBL" id="TDK27749.1"/>
    </source>
</evidence>
<evidence type="ECO:0000256" key="10">
    <source>
        <dbReference type="ARBA" id="ARBA00023204"/>
    </source>
</evidence>
<dbReference type="GO" id="GO:0003684">
    <property type="term" value="F:damaged DNA binding"/>
    <property type="evidence" value="ECO:0007669"/>
    <property type="project" value="InterPro"/>
</dbReference>
<keyword evidence="11 15" id="KW-0456">Lyase</keyword>
<evidence type="ECO:0000256" key="1">
    <source>
        <dbReference type="ARBA" id="ARBA00001668"/>
    </source>
</evidence>
<dbReference type="GO" id="GO:0008270">
    <property type="term" value="F:zinc ion binding"/>
    <property type="evidence" value="ECO:0007669"/>
    <property type="project" value="UniProtKB-UniRule"/>
</dbReference>
<dbReference type="GO" id="GO:0140078">
    <property type="term" value="F:class I DNA-(apurinic or apyrimidinic site) endonuclease activity"/>
    <property type="evidence" value="ECO:0007669"/>
    <property type="project" value="UniProtKB-EC"/>
</dbReference>
<comment type="subunit">
    <text evidence="3 15">Monomer.</text>
</comment>
<dbReference type="EC" id="4.2.99.18" evidence="15"/>
<evidence type="ECO:0000256" key="14">
    <source>
        <dbReference type="ARBA" id="ARBA00044632"/>
    </source>
</evidence>
<dbReference type="PANTHER" id="PTHR22993:SF9">
    <property type="entry name" value="FORMAMIDOPYRIMIDINE-DNA GLYCOSYLASE"/>
    <property type="match status" value="1"/>
</dbReference>
<evidence type="ECO:0000256" key="15">
    <source>
        <dbReference type="HAMAP-Rule" id="MF_00103"/>
    </source>
</evidence>
<dbReference type="Gene3D" id="1.10.8.50">
    <property type="match status" value="1"/>
</dbReference>
<dbReference type="PROSITE" id="PS51068">
    <property type="entry name" value="FPG_CAT"/>
    <property type="match status" value="1"/>
</dbReference>
<comment type="catalytic activity">
    <reaction evidence="14 15">
        <text>2'-deoxyribonucleotide-(2'-deoxyribose 5'-phosphate)-2'-deoxyribonucleotide-DNA = a 3'-end 2'-deoxyribonucleotide-(2,3-dehydro-2,3-deoxyribose 5'-phosphate)-DNA + a 5'-end 5'-phospho-2'-deoxyribonucleoside-DNA + H(+)</text>
        <dbReference type="Rhea" id="RHEA:66592"/>
        <dbReference type="Rhea" id="RHEA-COMP:13180"/>
        <dbReference type="Rhea" id="RHEA-COMP:16897"/>
        <dbReference type="Rhea" id="RHEA-COMP:17067"/>
        <dbReference type="ChEBI" id="CHEBI:15378"/>
        <dbReference type="ChEBI" id="CHEBI:136412"/>
        <dbReference type="ChEBI" id="CHEBI:157695"/>
        <dbReference type="ChEBI" id="CHEBI:167181"/>
        <dbReference type="EC" id="4.2.99.18"/>
    </reaction>
</comment>
<dbReference type="SMART" id="SM01232">
    <property type="entry name" value="H2TH"/>
    <property type="match status" value="1"/>
</dbReference>
<feature type="active site" description="Proton donor; for beta-elimination activity" evidence="15">
    <location>
        <position position="61"/>
    </location>
</feature>
<dbReference type="OrthoDB" id="9800855at2"/>
<dbReference type="InterPro" id="IPR010979">
    <property type="entry name" value="Ribosomal_uS13-like_H2TH"/>
</dbReference>
<dbReference type="GO" id="GO:0034039">
    <property type="term" value="F:8-oxo-7,8-dihydroguanine DNA N-glycosylase activity"/>
    <property type="evidence" value="ECO:0007669"/>
    <property type="project" value="TreeGrafter"/>
</dbReference>
<proteinExistence type="inferred from homology"/>
<dbReference type="NCBIfam" id="NF002211">
    <property type="entry name" value="PRK01103.1"/>
    <property type="match status" value="1"/>
</dbReference>
<keyword evidence="7 15" id="KW-0378">Hydrolase</keyword>
<evidence type="ECO:0000256" key="11">
    <source>
        <dbReference type="ARBA" id="ARBA00023239"/>
    </source>
</evidence>
<dbReference type="EMBL" id="SMTK01000001">
    <property type="protein sequence ID" value="TDK27749.1"/>
    <property type="molecule type" value="Genomic_DNA"/>
</dbReference>
<dbReference type="InterPro" id="IPR012319">
    <property type="entry name" value="FPG_cat"/>
</dbReference>
<feature type="binding site" evidence="15">
    <location>
        <position position="134"/>
    </location>
    <ligand>
        <name>DNA</name>
        <dbReference type="ChEBI" id="CHEBI:16991"/>
    </ligand>
</feature>
<feature type="domain" description="Formamidopyrimidine-DNA glycosylase catalytic" evidence="17">
    <location>
        <begin position="2"/>
        <end position="137"/>
    </location>
</feature>
<keyword evidence="9 15" id="KW-0238">DNA-binding</keyword>
<keyword evidence="12 15" id="KW-0511">Multifunctional enzyme</keyword>
<dbReference type="GO" id="GO:0003690">
    <property type="term" value="F:double-stranded DNA binding"/>
    <property type="evidence" value="ECO:0007669"/>
    <property type="project" value="UniProtKB-ARBA"/>
</dbReference>
<keyword evidence="4 15" id="KW-0479">Metal-binding</keyword>
<dbReference type="InterPro" id="IPR000214">
    <property type="entry name" value="Znf_DNA_glyclase/AP_lyase"/>
</dbReference>
<evidence type="ECO:0000313" key="19">
    <source>
        <dbReference type="Proteomes" id="UP000295411"/>
    </source>
</evidence>
<dbReference type="CDD" id="cd08966">
    <property type="entry name" value="EcFpg-like_N"/>
    <property type="match status" value="1"/>
</dbReference>
<comment type="catalytic activity">
    <reaction evidence="1 15">
        <text>Hydrolysis of DNA containing ring-opened 7-methylguanine residues, releasing 2,6-diamino-4-hydroxy-5-(N-methyl)formamidopyrimidine.</text>
        <dbReference type="EC" id="3.2.2.23"/>
    </reaction>
</comment>
<comment type="function">
    <text evidence="15">Involved in base excision repair of DNA damaged by oxidation or by mutagenic agents. Acts as DNA glycosylase that recognizes and removes damaged bases. Has a preference for oxidized purines, such as 7,8-dihydro-8-oxoguanine (8-oxoG). Has AP (apurinic/apyrimidinic) lyase activity and introduces nicks in the DNA strand. Cleaves the DNA backbone by beta-delta elimination to generate a single-strand break at the site of the removed base with both 3'- and 5'-phosphates.</text>
</comment>
<evidence type="ECO:0000259" key="16">
    <source>
        <dbReference type="PROSITE" id="PS51066"/>
    </source>
</evidence>
<evidence type="ECO:0000256" key="4">
    <source>
        <dbReference type="ARBA" id="ARBA00022723"/>
    </source>
</evidence>
<feature type="domain" description="FPG-type" evidence="16">
    <location>
        <begin position="277"/>
        <end position="316"/>
    </location>
</feature>
<evidence type="ECO:0000256" key="12">
    <source>
        <dbReference type="ARBA" id="ARBA00023268"/>
    </source>
</evidence>
<dbReference type="GO" id="GO:0006979">
    <property type="term" value="P:response to oxidative stress"/>
    <property type="evidence" value="ECO:0007669"/>
    <property type="project" value="UniProtKB-ARBA"/>
</dbReference>
<dbReference type="Pfam" id="PF01149">
    <property type="entry name" value="Fapy_DNA_glyco"/>
    <property type="match status" value="1"/>
</dbReference>
<comment type="cofactor">
    <cofactor evidence="15">
        <name>Zn(2+)</name>
        <dbReference type="ChEBI" id="CHEBI:29105"/>
    </cofactor>
    <text evidence="15">Binds 1 zinc ion per subunit.</text>
</comment>
<dbReference type="PANTHER" id="PTHR22993">
    <property type="entry name" value="FORMAMIDOPYRIMIDINE-DNA GLYCOSYLASE"/>
    <property type="match status" value="1"/>
</dbReference>
<dbReference type="EC" id="3.2.2.23" evidence="15"/>
<evidence type="ECO:0000256" key="3">
    <source>
        <dbReference type="ARBA" id="ARBA00011245"/>
    </source>
</evidence>
<dbReference type="HAMAP" id="MF_00103">
    <property type="entry name" value="Fapy_DNA_glycosyl"/>
    <property type="match status" value="1"/>
</dbReference>
<dbReference type="SMART" id="SM00898">
    <property type="entry name" value="Fapy_DNA_glyco"/>
    <property type="match status" value="1"/>
</dbReference>
<sequence length="323" mass="35837">MPELPEVEVVRRGLARWTGGRTIEAAEILDPRSARRHVEGPDDLQRRLAGATIADVVRRGKFLWLPLSAESDNSHTAGPPRTALMAHLGMSGQLLVKDPGLPDEKHLRIRLALSPARDETGVELPSELRFVDQRIFGGMFLADLEPTADGLPGGQGEVGLPLIPRQAAHIARDPLDPAFSFEAFHTRLRARRTGIKRALLDQSLISGIGNIYADEALWAARLHFARPTDTLRRSESLRLTEEARSVMERALEAGGTSFDSLYVNVNGTSGYFERSLNAYGRAGEPCRRCAAEGRDTRIRRDVFMNRSSYSCPRCQPVPRNARW</sequence>
<keyword evidence="6 15" id="KW-0863">Zinc-finger</keyword>
<evidence type="ECO:0000256" key="13">
    <source>
        <dbReference type="ARBA" id="ARBA00023295"/>
    </source>
</evidence>
<reference evidence="18 19" key="1">
    <citation type="submission" date="2019-03" db="EMBL/GenBank/DDBJ databases">
        <title>Arthrobacter sp. nov., an bacterium isolated from biocrust in Mu Us Desert.</title>
        <authorList>
            <person name="Lixiong L."/>
        </authorList>
    </citation>
    <scope>NUCLEOTIDE SEQUENCE [LARGE SCALE GENOMIC DNA]</scope>
    <source>
        <strain evidence="18 19">SLN-3</strain>
    </source>
</reference>
<dbReference type="GO" id="GO:0006284">
    <property type="term" value="P:base-excision repair"/>
    <property type="evidence" value="ECO:0007669"/>
    <property type="project" value="InterPro"/>
</dbReference>
<accession>A0A4R5U269</accession>
<dbReference type="Proteomes" id="UP000295411">
    <property type="component" value="Unassembled WGS sequence"/>
</dbReference>
<dbReference type="RefSeq" id="WP_133402175.1">
    <property type="nucleotide sequence ID" value="NZ_SMTK01000001.1"/>
</dbReference>
<dbReference type="PROSITE" id="PS51066">
    <property type="entry name" value="ZF_FPG_2"/>
    <property type="match status" value="1"/>
</dbReference>
<dbReference type="SUPFAM" id="SSF46946">
    <property type="entry name" value="S13-like H2TH domain"/>
    <property type="match status" value="1"/>
</dbReference>
<protein>
    <recommendedName>
        <fullName evidence="15">Formamidopyrimidine-DNA glycosylase</fullName>
        <shortName evidence="15">Fapy-DNA glycosylase</shortName>
        <ecNumber evidence="15">3.2.2.23</ecNumber>
    </recommendedName>
    <alternativeName>
        <fullName evidence="15">DNA-(apurinic or apyrimidinic site) lyase MutM</fullName>
        <shortName evidence="15">AP lyase MutM</shortName>
        <ecNumber evidence="15">4.2.99.18</ecNumber>
    </alternativeName>
</protein>